<reference evidence="2 3" key="1">
    <citation type="journal article" date="2016" name="Nat. Commun.">
        <title>Thousands of microbial genomes shed light on interconnected biogeochemical processes in an aquifer system.</title>
        <authorList>
            <person name="Anantharaman K."/>
            <person name="Brown C.T."/>
            <person name="Hug L.A."/>
            <person name="Sharon I."/>
            <person name="Castelle C.J."/>
            <person name="Probst A.J."/>
            <person name="Thomas B.C."/>
            <person name="Singh A."/>
            <person name="Wilkins M.J."/>
            <person name="Karaoz U."/>
            <person name="Brodie E.L."/>
            <person name="Williams K.H."/>
            <person name="Hubbard S.S."/>
            <person name="Banfield J.F."/>
        </authorList>
    </citation>
    <scope>NUCLEOTIDE SEQUENCE [LARGE SCALE GENOMIC DNA]</scope>
</reference>
<dbReference type="Proteomes" id="UP000176422">
    <property type="component" value="Unassembled WGS sequence"/>
</dbReference>
<sequence length="143" mass="14498">MNKKIAVGVAGLAIVAGVAGIAANTTYARGGMMGGNVAPTAAVAAQREAMEAHRTAVEAAIQAGDYTAWKEAMSLLPGNGRGADMTSGITEANFGRFVEMHKLMGQADAIRQELGLGEQGGVGQGMHGRGQGRGMKAQAAITQ</sequence>
<evidence type="ECO:0000313" key="3">
    <source>
        <dbReference type="Proteomes" id="UP000176422"/>
    </source>
</evidence>
<feature type="region of interest" description="Disordered" evidence="1">
    <location>
        <begin position="123"/>
        <end position="143"/>
    </location>
</feature>
<name>A0A1F8DX86_9BACT</name>
<evidence type="ECO:0000313" key="2">
    <source>
        <dbReference type="EMBL" id="OGM93161.1"/>
    </source>
</evidence>
<evidence type="ECO:0000256" key="1">
    <source>
        <dbReference type="SAM" id="MobiDB-lite"/>
    </source>
</evidence>
<accession>A0A1F8DX86</accession>
<comment type="caution">
    <text evidence="2">The sequence shown here is derived from an EMBL/GenBank/DDBJ whole genome shotgun (WGS) entry which is preliminary data.</text>
</comment>
<dbReference type="AlphaFoldDB" id="A0A1F8DX86"/>
<protein>
    <submittedName>
        <fullName evidence="2">Uncharacterized protein</fullName>
    </submittedName>
</protein>
<dbReference type="STRING" id="1802559.A2372_02020"/>
<organism evidence="2 3">
    <name type="scientific">Candidatus Wolfebacteria bacterium RIFOXYB1_FULL_54_12</name>
    <dbReference type="NCBI Taxonomy" id="1802559"/>
    <lineage>
        <taxon>Bacteria</taxon>
        <taxon>Candidatus Wolfeibacteriota</taxon>
    </lineage>
</organism>
<gene>
    <name evidence="2" type="ORF">A2372_02020</name>
</gene>
<dbReference type="EMBL" id="MGIT01000001">
    <property type="protein sequence ID" value="OGM93161.1"/>
    <property type="molecule type" value="Genomic_DNA"/>
</dbReference>
<proteinExistence type="predicted"/>
<feature type="compositionally biased region" description="Gly residues" evidence="1">
    <location>
        <begin position="123"/>
        <end position="133"/>
    </location>
</feature>